<dbReference type="EMBL" id="CP036348">
    <property type="protein sequence ID" value="QDV68041.1"/>
    <property type="molecule type" value="Genomic_DNA"/>
</dbReference>
<sequence>MDPTATYPLCLLFGIHSPSFISEEEPAIGHLRTRFSGDTTGLVEPVQLLAVLSTNSVQSLWRELNRAVVGWGQIVLTGSEDNHEVWYDSRVDNVLDAFRTVSERQPPDFVPMPAPDSCLVSISLDDLPSDPFPGYEDVSPTRQGKWAYEMKKHLRAGRIGTQTSRERVILRKDLRRIDPSMFKGQLGSTVPETGFSIKPGRTSLQVAVEFDSGVSLDVDIYWIDFVREDIAEDLSAKIIASFRDTPFDANPESASGWIRELPFFNQADRKIVGHGLGEVYAYTYRSAVDEAVAGELRRYPMKIGYTSGLDGAIQRVASQFPSAIAQDAQIQFIGRCDNGRATENKIHKALRGRGGRVEESLGKEWYWTTADEVAELFNDLSR</sequence>
<dbReference type="AlphaFoldDB" id="A0A518JR64"/>
<protein>
    <recommendedName>
        <fullName evidence="1">Bacteriophage T5 Orf172 DNA-binding domain-containing protein</fullName>
    </recommendedName>
</protein>
<dbReference type="Pfam" id="PF10544">
    <property type="entry name" value="T5orf172"/>
    <property type="match status" value="1"/>
</dbReference>
<dbReference type="InterPro" id="IPR018306">
    <property type="entry name" value="Phage_T5_Orf172_DNA-bd"/>
</dbReference>
<evidence type="ECO:0000259" key="1">
    <source>
        <dbReference type="SMART" id="SM00974"/>
    </source>
</evidence>
<reference evidence="2 3" key="1">
    <citation type="submission" date="2019-02" db="EMBL/GenBank/DDBJ databases">
        <title>Deep-cultivation of Planctomycetes and their phenomic and genomic characterization uncovers novel biology.</title>
        <authorList>
            <person name="Wiegand S."/>
            <person name="Jogler M."/>
            <person name="Boedeker C."/>
            <person name="Pinto D."/>
            <person name="Vollmers J."/>
            <person name="Rivas-Marin E."/>
            <person name="Kohn T."/>
            <person name="Peeters S.H."/>
            <person name="Heuer A."/>
            <person name="Rast P."/>
            <person name="Oberbeckmann S."/>
            <person name="Bunk B."/>
            <person name="Jeske O."/>
            <person name="Meyerdierks A."/>
            <person name="Storesund J.E."/>
            <person name="Kallscheuer N."/>
            <person name="Luecker S."/>
            <person name="Lage O.M."/>
            <person name="Pohl T."/>
            <person name="Merkel B.J."/>
            <person name="Hornburger P."/>
            <person name="Mueller R.-W."/>
            <person name="Bruemmer F."/>
            <person name="Labrenz M."/>
            <person name="Spormann A.M."/>
            <person name="Op den Camp H."/>
            <person name="Overmann J."/>
            <person name="Amann R."/>
            <person name="Jetten M.S.M."/>
            <person name="Mascher T."/>
            <person name="Medema M.H."/>
            <person name="Devos D.P."/>
            <person name="Kaster A.-K."/>
            <person name="Ovreas L."/>
            <person name="Rohde M."/>
            <person name="Galperin M.Y."/>
            <person name="Jogler C."/>
        </authorList>
    </citation>
    <scope>NUCLEOTIDE SEQUENCE [LARGE SCALE GENOMIC DNA]</scope>
    <source>
        <strain evidence="2 3">Poly24</strain>
    </source>
</reference>
<dbReference type="Proteomes" id="UP000315082">
    <property type="component" value="Chromosome"/>
</dbReference>
<accession>A0A518JR64</accession>
<proteinExistence type="predicted"/>
<evidence type="ECO:0000313" key="2">
    <source>
        <dbReference type="EMBL" id="QDV68041.1"/>
    </source>
</evidence>
<feature type="domain" description="Bacteriophage T5 Orf172 DNA-binding" evidence="1">
    <location>
        <begin position="295"/>
        <end position="380"/>
    </location>
</feature>
<organism evidence="2 3">
    <name type="scientific">Rosistilla carotiformis</name>
    <dbReference type="NCBI Taxonomy" id="2528017"/>
    <lineage>
        <taxon>Bacteria</taxon>
        <taxon>Pseudomonadati</taxon>
        <taxon>Planctomycetota</taxon>
        <taxon>Planctomycetia</taxon>
        <taxon>Pirellulales</taxon>
        <taxon>Pirellulaceae</taxon>
        <taxon>Rosistilla</taxon>
    </lineage>
</organism>
<keyword evidence="3" id="KW-1185">Reference proteome</keyword>
<gene>
    <name evidence="2" type="ORF">Poly24_17470</name>
</gene>
<evidence type="ECO:0000313" key="3">
    <source>
        <dbReference type="Proteomes" id="UP000315082"/>
    </source>
</evidence>
<name>A0A518JR64_9BACT</name>
<dbReference type="KEGG" id="rcf:Poly24_17470"/>
<dbReference type="SMART" id="SM00974">
    <property type="entry name" value="T5orf172"/>
    <property type="match status" value="1"/>
</dbReference>